<accession>A0A1E3I2D0</accession>
<feature type="compositionally biased region" description="Low complexity" evidence="1">
    <location>
        <begin position="18"/>
        <end position="27"/>
    </location>
</feature>
<feature type="region of interest" description="Disordered" evidence="1">
    <location>
        <begin position="87"/>
        <end position="125"/>
    </location>
</feature>
<sequence>MPKHVPTFKHLLHTSHTRPQQDQQAEAPRPRRRQVNREIPAYLIGQNPWVPNSAGGVDAELLIDLGRGAVHPAELLRRFEHSRWQASRTTAGPAAPPSWHVARQEASRISSAPSVEPEYPPVTRGDLEQSSALLSHRPKPRSTPVPSLLEYCFNAMLRYIDDVTVIYAPDEGLEGEDAEAETYTISRLVREQVTYLEPHLKIALLDASSLVPEPYRPISNDSIRAILSDAPPDSDDEVEPEGEEPGDDDDWDDWELAPVSLPVTSHFALTRHPSPHIFLQTLPFTTSLTSINLAYSTIPNIDALVEVLPAGLKELSLVGVNFGKAGEQTVKRGLLRLGRKLIVLKVLDLSNPRYALSTTILTSLLHPAETQLPSLRTLGMRDLPLPLLTASQSEQGVKEDEGEALTVGRKGVGNVVRGGGRLRWVDIVWD</sequence>
<feature type="region of interest" description="Disordered" evidence="1">
    <location>
        <begin position="1"/>
        <end position="34"/>
    </location>
</feature>
<evidence type="ECO:0000313" key="3">
    <source>
        <dbReference type="Proteomes" id="UP000094065"/>
    </source>
</evidence>
<feature type="compositionally biased region" description="Basic residues" evidence="1">
    <location>
        <begin position="1"/>
        <end position="16"/>
    </location>
</feature>
<feature type="compositionally biased region" description="Acidic residues" evidence="1">
    <location>
        <begin position="232"/>
        <end position="253"/>
    </location>
</feature>
<dbReference type="OrthoDB" id="2589772at2759"/>
<evidence type="ECO:0000256" key="1">
    <source>
        <dbReference type="SAM" id="MobiDB-lite"/>
    </source>
</evidence>
<feature type="region of interest" description="Disordered" evidence="1">
    <location>
        <begin position="226"/>
        <end position="253"/>
    </location>
</feature>
<dbReference type="EMBL" id="AWGJ01000002">
    <property type="protein sequence ID" value="ODN82709.1"/>
    <property type="molecule type" value="Genomic_DNA"/>
</dbReference>
<dbReference type="RefSeq" id="XP_018996709.1">
    <property type="nucleotide sequence ID" value="XM_019134282.1"/>
</dbReference>
<gene>
    <name evidence="2" type="ORF">L202_00999</name>
</gene>
<dbReference type="Proteomes" id="UP000094065">
    <property type="component" value="Unassembled WGS sequence"/>
</dbReference>
<evidence type="ECO:0000313" key="2">
    <source>
        <dbReference type="EMBL" id="ODN82709.1"/>
    </source>
</evidence>
<dbReference type="AlphaFoldDB" id="A0A1E3I2D0"/>
<protein>
    <submittedName>
        <fullName evidence="2">Uncharacterized protein</fullName>
    </submittedName>
</protein>
<name>A0A1E3I2D0_9TREE</name>
<comment type="caution">
    <text evidence="2">The sequence shown here is derived from an EMBL/GenBank/DDBJ whole genome shotgun (WGS) entry which is preliminary data.</text>
</comment>
<proteinExistence type="predicted"/>
<dbReference type="GeneID" id="30152308"/>
<reference evidence="2 3" key="1">
    <citation type="submission" date="2016-06" db="EMBL/GenBank/DDBJ databases">
        <title>Evolution of pathogenesis and genome organization in the Tremellales.</title>
        <authorList>
            <person name="Cuomo C."/>
            <person name="Litvintseva A."/>
            <person name="Heitman J."/>
            <person name="Chen Y."/>
            <person name="Sun S."/>
            <person name="Springer D."/>
            <person name="Dromer F."/>
            <person name="Young S."/>
            <person name="Zeng Q."/>
            <person name="Chapman S."/>
            <person name="Gujja S."/>
            <person name="Saif S."/>
            <person name="Birren B."/>
        </authorList>
    </citation>
    <scope>NUCLEOTIDE SEQUENCE [LARGE SCALE GENOMIC DNA]</scope>
    <source>
        <strain evidence="2 3">CBS 6039</strain>
    </source>
</reference>
<dbReference type="SUPFAM" id="SSF52047">
    <property type="entry name" value="RNI-like"/>
    <property type="match status" value="1"/>
</dbReference>
<organism evidence="2 3">
    <name type="scientific">Cryptococcus amylolentus CBS 6039</name>
    <dbReference type="NCBI Taxonomy" id="1295533"/>
    <lineage>
        <taxon>Eukaryota</taxon>
        <taxon>Fungi</taxon>
        <taxon>Dikarya</taxon>
        <taxon>Basidiomycota</taxon>
        <taxon>Agaricomycotina</taxon>
        <taxon>Tremellomycetes</taxon>
        <taxon>Tremellales</taxon>
        <taxon>Cryptococcaceae</taxon>
        <taxon>Cryptococcus</taxon>
    </lineage>
</organism>
<keyword evidence="3" id="KW-1185">Reference proteome</keyword>